<feature type="domain" description="Acylamino-acid-releasing enzyme N-terminal" evidence="10">
    <location>
        <begin position="120"/>
        <end position="503"/>
    </location>
</feature>
<organism evidence="11 12">
    <name type="scientific">Rhamnella rubrinervis</name>
    <dbReference type="NCBI Taxonomy" id="2594499"/>
    <lineage>
        <taxon>Eukaryota</taxon>
        <taxon>Viridiplantae</taxon>
        <taxon>Streptophyta</taxon>
        <taxon>Embryophyta</taxon>
        <taxon>Tracheophyta</taxon>
        <taxon>Spermatophyta</taxon>
        <taxon>Magnoliopsida</taxon>
        <taxon>eudicotyledons</taxon>
        <taxon>Gunneridae</taxon>
        <taxon>Pentapetalae</taxon>
        <taxon>rosids</taxon>
        <taxon>fabids</taxon>
        <taxon>Rosales</taxon>
        <taxon>Rhamnaceae</taxon>
        <taxon>rhamnoid group</taxon>
        <taxon>Rhamneae</taxon>
        <taxon>Rhamnella</taxon>
    </lineage>
</organism>
<evidence type="ECO:0000256" key="4">
    <source>
        <dbReference type="ARBA" id="ARBA00011881"/>
    </source>
</evidence>
<evidence type="ECO:0000256" key="3">
    <source>
        <dbReference type="ARBA" id="ARBA00010040"/>
    </source>
</evidence>
<dbReference type="Gene3D" id="3.40.50.1820">
    <property type="entry name" value="alpha/beta hydrolase"/>
    <property type="match status" value="1"/>
</dbReference>
<dbReference type="SUPFAM" id="SSF82171">
    <property type="entry name" value="DPP6 N-terminal domain-like"/>
    <property type="match status" value="1"/>
</dbReference>
<dbReference type="GO" id="GO:0004252">
    <property type="term" value="F:serine-type endopeptidase activity"/>
    <property type="evidence" value="ECO:0007669"/>
    <property type="project" value="InterPro"/>
</dbReference>
<dbReference type="AlphaFoldDB" id="A0A8K0MS52"/>
<keyword evidence="6" id="KW-0963">Cytoplasm</keyword>
<dbReference type="Pfam" id="PF19283">
    <property type="entry name" value="APEH_N"/>
    <property type="match status" value="1"/>
</dbReference>
<comment type="similarity">
    <text evidence="3">Belongs to the peptidase S9C family.</text>
</comment>
<evidence type="ECO:0000256" key="1">
    <source>
        <dbReference type="ARBA" id="ARBA00000721"/>
    </source>
</evidence>
<feature type="region of interest" description="Disordered" evidence="8">
    <location>
        <begin position="190"/>
        <end position="211"/>
    </location>
</feature>
<dbReference type="GO" id="GO:0006508">
    <property type="term" value="P:proteolysis"/>
    <property type="evidence" value="ECO:0007669"/>
    <property type="project" value="InterPro"/>
</dbReference>
<evidence type="ECO:0000256" key="5">
    <source>
        <dbReference type="ARBA" id="ARBA00012917"/>
    </source>
</evidence>
<gene>
    <name evidence="11" type="ORF">FNV43_RR01560</name>
</gene>
<evidence type="ECO:0000256" key="8">
    <source>
        <dbReference type="SAM" id="MobiDB-lite"/>
    </source>
</evidence>
<feature type="compositionally biased region" description="Polar residues" evidence="8">
    <location>
        <begin position="194"/>
        <end position="203"/>
    </location>
</feature>
<evidence type="ECO:0000313" key="12">
    <source>
        <dbReference type="Proteomes" id="UP000796880"/>
    </source>
</evidence>
<dbReference type="EMBL" id="VOIH02000001">
    <property type="protein sequence ID" value="KAF3456906.1"/>
    <property type="molecule type" value="Genomic_DNA"/>
</dbReference>
<feature type="domain" description="Peptidase S9 prolyl oligopeptidase catalytic" evidence="9">
    <location>
        <begin position="566"/>
        <end position="781"/>
    </location>
</feature>
<dbReference type="Pfam" id="PF00326">
    <property type="entry name" value="Peptidase_S9"/>
    <property type="match status" value="1"/>
</dbReference>
<proteinExistence type="inferred from homology"/>
<comment type="caution">
    <text evidence="11">The sequence shown here is derived from an EMBL/GenBank/DDBJ whole genome shotgun (WGS) entry which is preliminary data.</text>
</comment>
<dbReference type="EC" id="3.4.19.1" evidence="5"/>
<dbReference type="OrthoDB" id="1178195at2759"/>
<dbReference type="Proteomes" id="UP000796880">
    <property type="component" value="Unassembled WGS sequence"/>
</dbReference>
<accession>A0A8K0MS52</accession>
<evidence type="ECO:0000256" key="7">
    <source>
        <dbReference type="ARBA" id="ARBA00022801"/>
    </source>
</evidence>
<keyword evidence="7" id="KW-0378">Hydrolase</keyword>
<evidence type="ECO:0000256" key="2">
    <source>
        <dbReference type="ARBA" id="ARBA00004496"/>
    </source>
</evidence>
<dbReference type="GO" id="GO:0008242">
    <property type="term" value="F:omega peptidase activity"/>
    <property type="evidence" value="ECO:0007669"/>
    <property type="project" value="UniProtKB-EC"/>
</dbReference>
<dbReference type="GO" id="GO:0005737">
    <property type="term" value="C:cytoplasm"/>
    <property type="evidence" value="ECO:0007669"/>
    <property type="project" value="UniProtKB-SubCell"/>
</dbReference>
<sequence length="783" mass="86382">MLPEYSTFHGHFGRFAASSTFCFTNESPPPPPPILSFPLALRFRLTPHSLSNARSSKLLAMEGSKAGLAKELPLGLDATMEEEHNLTSNLTTEEEYILMCNLLEDFSSISNIDKAWTFKSDSGAKLLVVRDTDNVSPTQIEIWSPSQLEKEFHIPKSVHGSIYTDGWFQGISWTSDETVVAYVAEEPTPPKPTFCSQGNNKGGSTDKDLSGWKGQGDMEDDWGESYTGKRQPALFVINTNSGEVQAVKGIEKSLSVGQVVWDPSDRYLVFVGWLFETRKLGIKVCYNRPSALYAARSPSFESEANAHDHEDYSSEDMPAVNLTHQSISSAVFPRFSPDGKFLVFFSGRSSVESGAHSCTKSLHRIEWPMNAKLFSSVKIVDVVPVVMAPEDGCFPGLYTPSVLSNPWLSDGRTMILPSVWGSRQVILSVNVLSAQVLLISPVESDFSWNVLTLDGDNVFAVSSSPVDVPQIKYGYLVDKANKVDAWCWLNVSSPIFRCSEKVRSLLSNLQFTIINVPVKDVSDSLTEGARKHFEAILVSSNTQKNDRDDPLIVYLHGGPHSISLSNFSKPLAFLCSIGYNMLIVNYRGSLGFGEESLQSLRGKFGSQDVNDVLTAVDHVIDMGHTNPSKITLFGGSHGGFLTTHLIGQAPDRFVAAAVKNPVCNLALMACTADIPDWCYVGAYGSEGKNIFTEAPTAEHLTDFYSKSPISHISKVKTPTLFLLGADDRRVPYYNGLQYARALKERGVDCKIIVFPNHGHAIRRPQSDFECYVNIAMWFKGYCK</sequence>
<reference evidence="11" key="1">
    <citation type="submission" date="2020-03" db="EMBL/GenBank/DDBJ databases">
        <title>A high-quality chromosome-level genome assembly of a woody plant with both climbing and erect habits, Rhamnella rubrinervis.</title>
        <authorList>
            <person name="Lu Z."/>
            <person name="Yang Y."/>
            <person name="Zhu X."/>
            <person name="Sun Y."/>
        </authorList>
    </citation>
    <scope>NUCLEOTIDE SEQUENCE</scope>
    <source>
        <strain evidence="11">BYM</strain>
        <tissue evidence="11">Leaf</tissue>
    </source>
</reference>
<dbReference type="InterPro" id="IPR002471">
    <property type="entry name" value="Pept_S9_AS"/>
</dbReference>
<protein>
    <recommendedName>
        <fullName evidence="5">acylaminoacyl-peptidase</fullName>
        <ecNumber evidence="5">3.4.19.1</ecNumber>
    </recommendedName>
</protein>
<dbReference type="PANTHER" id="PTHR42776">
    <property type="entry name" value="SERINE PEPTIDASE S9 FAMILY MEMBER"/>
    <property type="match status" value="1"/>
</dbReference>
<evidence type="ECO:0000256" key="6">
    <source>
        <dbReference type="ARBA" id="ARBA00022490"/>
    </source>
</evidence>
<dbReference type="InterPro" id="IPR029058">
    <property type="entry name" value="AB_hydrolase_fold"/>
</dbReference>
<evidence type="ECO:0000259" key="9">
    <source>
        <dbReference type="Pfam" id="PF00326"/>
    </source>
</evidence>
<evidence type="ECO:0000259" key="10">
    <source>
        <dbReference type="Pfam" id="PF19283"/>
    </source>
</evidence>
<dbReference type="PANTHER" id="PTHR42776:SF4">
    <property type="entry name" value="ACYLAMINO-ACID-RELEASING ENZYME"/>
    <property type="match status" value="1"/>
</dbReference>
<dbReference type="PROSITE" id="PS00708">
    <property type="entry name" value="PRO_ENDOPEP_SER"/>
    <property type="match status" value="1"/>
</dbReference>
<name>A0A8K0MS52_9ROSA</name>
<comment type="subcellular location">
    <subcellularLocation>
        <location evidence="2">Cytoplasm</location>
    </subcellularLocation>
</comment>
<comment type="catalytic activity">
    <reaction evidence="1">
        <text>Cleavage of an N-acetyl or N-formyl amino acid from the N-terminus of a polypeptide.</text>
        <dbReference type="EC" id="3.4.19.1"/>
    </reaction>
</comment>
<dbReference type="InterPro" id="IPR045550">
    <property type="entry name" value="AARE_N"/>
</dbReference>
<dbReference type="InterPro" id="IPR001375">
    <property type="entry name" value="Peptidase_S9_cat"/>
</dbReference>
<evidence type="ECO:0000313" key="11">
    <source>
        <dbReference type="EMBL" id="KAF3456906.1"/>
    </source>
</evidence>
<keyword evidence="12" id="KW-1185">Reference proteome</keyword>
<dbReference type="SUPFAM" id="SSF53474">
    <property type="entry name" value="alpha/beta-Hydrolases"/>
    <property type="match status" value="1"/>
</dbReference>
<comment type="subunit">
    <text evidence="4">Homotetramer.</text>
</comment>
<dbReference type="FunFam" id="3.40.50.1820:FF:000146">
    <property type="entry name" value="Acylamino-acid-releasing enzyme"/>
    <property type="match status" value="1"/>
</dbReference>